<sequence>MAEIKSHEFEGFLQKSAHLYRIYLIYGPDRGLVSERAGMIAAKSGIDQNDPFSVTKLDVGDLQKEPGRLVDEAQSIGLFGGEKLIWVRGAANEKYLVDAVAFLSGASLEAASIIIEAGDLKKGATLRKTVEAARSAAVAIPCYADDGRALNALIDNELSAEGLGITPAARQALVALIGGDRIASRNEIRKLALYCRGIGTIDDHHVAEIIGDASAISVDDAVDAILSGNSDSFLHAMQKITSSKTSVFLVLQACLRQFQLLDTMRAEMDEKKLPAAQIMQTQGRHLHFRRKPIIEQALKSWSAEAISHETKRLQAAVLQTRQRQILEDSIAMQTLLSTTLQSARRPQA</sequence>
<protein>
    <recommendedName>
        <fullName evidence="2">DNA polymerase III subunit delta</fullName>
        <ecNumber evidence="1">2.7.7.7</ecNumber>
    </recommendedName>
</protein>
<dbReference type="Pfam" id="PF06144">
    <property type="entry name" value="DNA_pol3_delta"/>
    <property type="match status" value="1"/>
</dbReference>
<evidence type="ECO:0000256" key="7">
    <source>
        <dbReference type="ARBA" id="ARBA00034754"/>
    </source>
</evidence>
<evidence type="ECO:0000259" key="9">
    <source>
        <dbReference type="Pfam" id="PF06144"/>
    </source>
</evidence>
<dbReference type="RefSeq" id="WP_220337486.1">
    <property type="nucleotide sequence ID" value="NZ_JAEUAK010000014.1"/>
</dbReference>
<evidence type="ECO:0000256" key="1">
    <source>
        <dbReference type="ARBA" id="ARBA00012417"/>
    </source>
</evidence>
<feature type="domain" description="DNA polymerase III delta N-terminal" evidence="9">
    <location>
        <begin position="23"/>
        <end position="91"/>
    </location>
</feature>
<dbReference type="InterPro" id="IPR008921">
    <property type="entry name" value="DNA_pol3_clamp-load_cplx_C"/>
</dbReference>
<dbReference type="EC" id="2.7.7.7" evidence="1"/>
<dbReference type="EMBL" id="JAEUAK010000014">
    <property type="protein sequence ID" value="MBW9056058.1"/>
    <property type="molecule type" value="Genomic_DNA"/>
</dbReference>
<dbReference type="PANTHER" id="PTHR34388:SF1">
    <property type="entry name" value="DNA POLYMERASE III SUBUNIT DELTA"/>
    <property type="match status" value="1"/>
</dbReference>
<dbReference type="Proteomes" id="UP000717752">
    <property type="component" value="Unassembled WGS sequence"/>
</dbReference>
<evidence type="ECO:0000256" key="2">
    <source>
        <dbReference type="ARBA" id="ARBA00017703"/>
    </source>
</evidence>
<evidence type="ECO:0000256" key="3">
    <source>
        <dbReference type="ARBA" id="ARBA00022679"/>
    </source>
</evidence>
<comment type="similarity">
    <text evidence="7">Belongs to the DNA polymerase HolA subunit family.</text>
</comment>
<keyword evidence="6" id="KW-0239">DNA-directed DNA polymerase</keyword>
<accession>A0ABS7H1A6</accession>
<dbReference type="NCBIfam" id="TIGR01128">
    <property type="entry name" value="holA"/>
    <property type="match status" value="1"/>
</dbReference>
<dbReference type="Gene3D" id="1.10.8.60">
    <property type="match status" value="1"/>
</dbReference>
<organism evidence="10 11">
    <name type="scientific">Rhizobium mesosinicum</name>
    <dbReference type="NCBI Taxonomy" id="335017"/>
    <lineage>
        <taxon>Bacteria</taxon>
        <taxon>Pseudomonadati</taxon>
        <taxon>Pseudomonadota</taxon>
        <taxon>Alphaproteobacteria</taxon>
        <taxon>Hyphomicrobiales</taxon>
        <taxon>Rhizobiaceae</taxon>
        <taxon>Rhizobium/Agrobacterium group</taxon>
        <taxon>Rhizobium</taxon>
    </lineage>
</organism>
<evidence type="ECO:0000256" key="4">
    <source>
        <dbReference type="ARBA" id="ARBA00022695"/>
    </source>
</evidence>
<keyword evidence="4" id="KW-0548">Nucleotidyltransferase</keyword>
<gene>
    <name evidence="10" type="ORF">JNB85_26970</name>
</gene>
<dbReference type="SUPFAM" id="SSF52540">
    <property type="entry name" value="P-loop containing nucleoside triphosphate hydrolases"/>
    <property type="match status" value="1"/>
</dbReference>
<reference evidence="10 11" key="1">
    <citation type="journal article" date="2021" name="MBio">
        <title>Poor Competitiveness of Bradyrhizobium in Pigeon Pea Root Colonization in Indian Soils.</title>
        <authorList>
            <person name="Chalasani D."/>
            <person name="Basu A."/>
            <person name="Pullabhotla S.V.S.R.N."/>
            <person name="Jorrin B."/>
            <person name="Neal A.L."/>
            <person name="Poole P.S."/>
            <person name="Podile A.R."/>
            <person name="Tkacz A."/>
        </authorList>
    </citation>
    <scope>NUCLEOTIDE SEQUENCE [LARGE SCALE GENOMIC DNA]</scope>
    <source>
        <strain evidence="10 11">HU56</strain>
    </source>
</reference>
<name>A0ABS7H1A6_9HYPH</name>
<dbReference type="SUPFAM" id="SSF48019">
    <property type="entry name" value="post-AAA+ oligomerization domain-like"/>
    <property type="match status" value="1"/>
</dbReference>
<evidence type="ECO:0000256" key="5">
    <source>
        <dbReference type="ARBA" id="ARBA00022705"/>
    </source>
</evidence>
<comment type="caution">
    <text evidence="10">The sequence shown here is derived from an EMBL/GenBank/DDBJ whole genome shotgun (WGS) entry which is preliminary data.</text>
</comment>
<evidence type="ECO:0000256" key="6">
    <source>
        <dbReference type="ARBA" id="ARBA00022932"/>
    </source>
</evidence>
<dbReference type="Gene3D" id="1.20.272.10">
    <property type="match status" value="1"/>
</dbReference>
<evidence type="ECO:0000313" key="10">
    <source>
        <dbReference type="EMBL" id="MBW9056058.1"/>
    </source>
</evidence>
<keyword evidence="5" id="KW-0235">DNA replication</keyword>
<keyword evidence="11" id="KW-1185">Reference proteome</keyword>
<comment type="catalytic activity">
    <reaction evidence="8">
        <text>DNA(n) + a 2'-deoxyribonucleoside 5'-triphosphate = DNA(n+1) + diphosphate</text>
        <dbReference type="Rhea" id="RHEA:22508"/>
        <dbReference type="Rhea" id="RHEA-COMP:17339"/>
        <dbReference type="Rhea" id="RHEA-COMP:17340"/>
        <dbReference type="ChEBI" id="CHEBI:33019"/>
        <dbReference type="ChEBI" id="CHEBI:61560"/>
        <dbReference type="ChEBI" id="CHEBI:173112"/>
        <dbReference type="EC" id="2.7.7.7"/>
    </reaction>
</comment>
<dbReference type="InterPro" id="IPR027417">
    <property type="entry name" value="P-loop_NTPase"/>
</dbReference>
<keyword evidence="3" id="KW-0808">Transferase</keyword>
<proteinExistence type="inferred from homology"/>
<evidence type="ECO:0000313" key="11">
    <source>
        <dbReference type="Proteomes" id="UP000717752"/>
    </source>
</evidence>
<dbReference type="InterPro" id="IPR005790">
    <property type="entry name" value="DNA_polIII_delta"/>
</dbReference>
<dbReference type="InterPro" id="IPR010372">
    <property type="entry name" value="DNA_pol3_delta_N"/>
</dbReference>
<dbReference type="Gene3D" id="3.40.50.300">
    <property type="entry name" value="P-loop containing nucleotide triphosphate hydrolases"/>
    <property type="match status" value="1"/>
</dbReference>
<dbReference type="PANTHER" id="PTHR34388">
    <property type="entry name" value="DNA POLYMERASE III SUBUNIT DELTA"/>
    <property type="match status" value="1"/>
</dbReference>
<evidence type="ECO:0000256" key="8">
    <source>
        <dbReference type="ARBA" id="ARBA00049244"/>
    </source>
</evidence>